<dbReference type="Gene3D" id="3.40.190.10">
    <property type="entry name" value="Periplasmic binding protein-like II"/>
    <property type="match status" value="1"/>
</dbReference>
<evidence type="ECO:0000256" key="5">
    <source>
        <dbReference type="SAM" id="SignalP"/>
    </source>
</evidence>
<dbReference type="PIRSF" id="PIRSF002741">
    <property type="entry name" value="MppA"/>
    <property type="match status" value="1"/>
</dbReference>
<evidence type="ECO:0000256" key="3">
    <source>
        <dbReference type="ARBA" id="ARBA00022448"/>
    </source>
</evidence>
<feature type="signal peptide" evidence="5">
    <location>
        <begin position="1"/>
        <end position="21"/>
    </location>
</feature>
<dbReference type="Pfam" id="PF00496">
    <property type="entry name" value="SBP_bac_5"/>
    <property type="match status" value="1"/>
</dbReference>
<dbReference type="Gene3D" id="3.10.105.10">
    <property type="entry name" value="Dipeptide-binding Protein, Domain 3"/>
    <property type="match status" value="1"/>
</dbReference>
<evidence type="ECO:0000259" key="6">
    <source>
        <dbReference type="Pfam" id="PF00496"/>
    </source>
</evidence>
<evidence type="ECO:0000313" key="8">
    <source>
        <dbReference type="Proteomes" id="UP001516662"/>
    </source>
</evidence>
<dbReference type="InterPro" id="IPR030678">
    <property type="entry name" value="Peptide/Ni-bd"/>
</dbReference>
<proteinExistence type="inferred from homology"/>
<name>A0ABR9QLU3_9BACI</name>
<keyword evidence="3" id="KW-0813">Transport</keyword>
<organism evidence="7 8">
    <name type="scientific">Litchfieldia luteola</name>
    <dbReference type="NCBI Taxonomy" id="682179"/>
    <lineage>
        <taxon>Bacteria</taxon>
        <taxon>Bacillati</taxon>
        <taxon>Bacillota</taxon>
        <taxon>Bacilli</taxon>
        <taxon>Bacillales</taxon>
        <taxon>Bacillaceae</taxon>
        <taxon>Litchfieldia</taxon>
    </lineage>
</organism>
<protein>
    <submittedName>
        <fullName evidence="7">Peptide ABC transporter substrate-binding protein</fullName>
    </submittedName>
</protein>
<dbReference type="Proteomes" id="UP001516662">
    <property type="component" value="Unassembled WGS sequence"/>
</dbReference>
<evidence type="ECO:0000256" key="4">
    <source>
        <dbReference type="ARBA" id="ARBA00022729"/>
    </source>
</evidence>
<keyword evidence="4 5" id="KW-0732">Signal</keyword>
<dbReference type="EMBL" id="JADCLJ010000022">
    <property type="protein sequence ID" value="MBE4909376.1"/>
    <property type="molecule type" value="Genomic_DNA"/>
</dbReference>
<keyword evidence="8" id="KW-1185">Reference proteome</keyword>
<comment type="caution">
    <text evidence="7">The sequence shown here is derived from an EMBL/GenBank/DDBJ whole genome shotgun (WGS) entry which is preliminary data.</text>
</comment>
<sequence>MNRAKLLLLLAFTLVLSSFLAACGTADDDAGQGGDAPKEDVAQILNILETAEIPTMDTVMGTDAVAFNVANQVFEGLYRLDENNEATEGMAIDHTLSEDGTVYTFNLRQDATWSNGDPVTANDFVFAWRRAVDPATGSEYGPYMMSGVVVNATQVAEGQLPPDQLGIKAIDDHTLEVTLERPVPYFDSLMTFPTFYPQNEKFVTEQGDQYALEAANMVYNGPFTLSSWEHEVGWTMTKNPDYWDADVVSLETINVKVVKDPATSANLYDTNAVDISGALSSDFVDKYKTHEDFINYGNAVTFYFKFNQTRNPALANVDVRKAISMAVDEQGITDVILNNGSIPANGLVPRNFVIHPETKEDFREHGDFNAYNVEEAKKHWQQALDTLGVSEVTIEVLGGDTETSIKMQDFIKNQLETNLEGLTIKLKNVPFAQRLDLDTAMDYDVQFAGWGPDYLDAMSFMDLWVTDGGNNKMGYSNPEYDRLIKEAKTTLATDPVARFEAMQEAERILLEEDAAIGPLYQRGTAQLMQEYVKNVYIHPFGPDYSYKWTKIEK</sequence>
<feature type="domain" description="Solute-binding protein family 5" evidence="6">
    <location>
        <begin position="89"/>
        <end position="471"/>
    </location>
</feature>
<evidence type="ECO:0000256" key="2">
    <source>
        <dbReference type="ARBA" id="ARBA00005695"/>
    </source>
</evidence>
<comment type="similarity">
    <text evidence="2">Belongs to the bacterial solute-binding protein 5 family.</text>
</comment>
<dbReference type="CDD" id="cd08504">
    <property type="entry name" value="PBP2_OppA"/>
    <property type="match status" value="1"/>
</dbReference>
<dbReference type="PANTHER" id="PTHR30290:SF10">
    <property type="entry name" value="PERIPLASMIC OLIGOPEPTIDE-BINDING PROTEIN-RELATED"/>
    <property type="match status" value="1"/>
</dbReference>
<evidence type="ECO:0000313" key="7">
    <source>
        <dbReference type="EMBL" id="MBE4909376.1"/>
    </source>
</evidence>
<comment type="subcellular location">
    <subcellularLocation>
        <location evidence="1">Cell envelope</location>
    </subcellularLocation>
</comment>
<accession>A0ABR9QLU3</accession>
<dbReference type="InterPro" id="IPR000914">
    <property type="entry name" value="SBP_5_dom"/>
</dbReference>
<dbReference type="PANTHER" id="PTHR30290">
    <property type="entry name" value="PERIPLASMIC BINDING COMPONENT OF ABC TRANSPORTER"/>
    <property type="match status" value="1"/>
</dbReference>
<dbReference type="InterPro" id="IPR039424">
    <property type="entry name" value="SBP_5"/>
</dbReference>
<reference evidence="7 8" key="1">
    <citation type="submission" date="2020-10" db="EMBL/GenBank/DDBJ databases">
        <title>Bacillus sp. HD4P25, an endophyte from a halophyte.</title>
        <authorList>
            <person name="Sun J.-Q."/>
        </authorList>
    </citation>
    <scope>NUCLEOTIDE SEQUENCE [LARGE SCALE GENOMIC DNA]</scope>
    <source>
        <strain evidence="7 8">YIM 93174</strain>
    </source>
</reference>
<dbReference type="PROSITE" id="PS51257">
    <property type="entry name" value="PROKAR_LIPOPROTEIN"/>
    <property type="match status" value="1"/>
</dbReference>
<dbReference type="Gene3D" id="3.90.76.10">
    <property type="entry name" value="Dipeptide-binding Protein, Domain 1"/>
    <property type="match status" value="1"/>
</dbReference>
<gene>
    <name evidence="7" type="ORF">IMZ08_15095</name>
</gene>
<dbReference type="SUPFAM" id="SSF53850">
    <property type="entry name" value="Periplasmic binding protein-like II"/>
    <property type="match status" value="1"/>
</dbReference>
<evidence type="ECO:0000256" key="1">
    <source>
        <dbReference type="ARBA" id="ARBA00004196"/>
    </source>
</evidence>
<feature type="chain" id="PRO_5045322016" evidence="5">
    <location>
        <begin position="22"/>
        <end position="553"/>
    </location>
</feature>
<dbReference type="RefSeq" id="WP_193537952.1">
    <property type="nucleotide sequence ID" value="NZ_JADCLJ010000022.1"/>
</dbReference>